<dbReference type="InterPro" id="IPR002772">
    <property type="entry name" value="Glyco_hydro_3_C"/>
</dbReference>
<dbReference type="Gene3D" id="3.20.20.300">
    <property type="entry name" value="Glycoside hydrolase, family 3, N-terminal domain"/>
    <property type="match status" value="1"/>
</dbReference>
<protein>
    <submittedName>
        <fullName evidence="5">Beta-glucosidase</fullName>
    </submittedName>
</protein>
<keyword evidence="2" id="KW-0378">Hydrolase</keyword>
<dbReference type="InterPro" id="IPR013783">
    <property type="entry name" value="Ig-like_fold"/>
</dbReference>
<dbReference type="Pfam" id="PF01915">
    <property type="entry name" value="Glyco_hydro_3_C"/>
    <property type="match status" value="1"/>
</dbReference>
<evidence type="ECO:0000256" key="1">
    <source>
        <dbReference type="ARBA" id="ARBA00005336"/>
    </source>
</evidence>
<evidence type="ECO:0000259" key="4">
    <source>
        <dbReference type="Pfam" id="PF01915"/>
    </source>
</evidence>
<dbReference type="InterPro" id="IPR001764">
    <property type="entry name" value="Glyco_hydro_3_N"/>
</dbReference>
<dbReference type="Gene3D" id="3.40.50.1700">
    <property type="entry name" value="Glycoside hydrolase family 3 C-terminal domain"/>
    <property type="match status" value="1"/>
</dbReference>
<dbReference type="InterPro" id="IPR036881">
    <property type="entry name" value="Glyco_hydro_3_C_sf"/>
</dbReference>
<evidence type="ECO:0000256" key="2">
    <source>
        <dbReference type="ARBA" id="ARBA00022801"/>
    </source>
</evidence>
<feature type="domain" description="Glycoside hydrolase family 3 C-terminal" evidence="4">
    <location>
        <begin position="319"/>
        <end position="552"/>
    </location>
</feature>
<dbReference type="AlphaFoldDB" id="A0A1H3TCI9"/>
<dbReference type="PRINTS" id="PR00133">
    <property type="entry name" value="GLHYDRLASE3"/>
</dbReference>
<dbReference type="InterPro" id="IPR036962">
    <property type="entry name" value="Glyco_hydro_3_N_sf"/>
</dbReference>
<gene>
    <name evidence="5" type="ORF">SAMN05216554_4078</name>
</gene>
<comment type="similarity">
    <text evidence="1">Belongs to the glycosyl hydrolase 3 family.</text>
</comment>
<dbReference type="GO" id="GO:0004553">
    <property type="term" value="F:hydrolase activity, hydrolyzing O-glycosyl compounds"/>
    <property type="evidence" value="ECO:0007669"/>
    <property type="project" value="InterPro"/>
</dbReference>
<dbReference type="SUPFAM" id="SSF52279">
    <property type="entry name" value="Beta-D-glucan exohydrolase, C-terminal domain"/>
    <property type="match status" value="1"/>
</dbReference>
<dbReference type="RefSeq" id="WP_092557299.1">
    <property type="nucleotide sequence ID" value="NZ_FNPZ01000005.1"/>
</dbReference>
<dbReference type="PANTHER" id="PTHR42715">
    <property type="entry name" value="BETA-GLUCOSIDASE"/>
    <property type="match status" value="1"/>
</dbReference>
<evidence type="ECO:0000313" key="5">
    <source>
        <dbReference type="EMBL" id="SDZ47982.1"/>
    </source>
</evidence>
<sequence>MPSTIEVEASAAVAQLALSEKASLGGGSSFWESSAARGVPSFVMSDGPHGLRRQEGSAADHLGLGASSPATCFPPAVGLGQSWDGELMERVGAALARESQDQGVDVLLGPGINIKRDPRCGRNFEYLSEDPFLTSHLATPWVNGLQGGGVGASLKHFAANNAEFDRMRLSSDVADRPLREIYLRAFERVIRDAHPWTVMCSYNRINGVLASQNKFLLTDVLRRDWGFQGAVISDWGAVGDRVAAVAAGLDLQMPGDTGFFNASVVDAVLNGTLDERDVDRAATAVARTALLARYHRRDVSVDYTVHHALAREAATRSIALLKNDGALLPLDRSGRIAVIGAFAVEPRYQGGGSSHVRVTDLDIPLTEIRAAAPQATVEHAVGFTTDGSGGSDALCSEAVERARNSDVAVVFLGLAESNESEGFDRDTIDLPVEQLAVLEAVVAVQPNTVVVLSAGGVLHLAPVHALVPAILSGGLLGHGCGAAIANVLFGAVNPSGRLTETIPLRVQDAPSYLNFPGEHSRAVYGEGTFVGYRGYDAREQEVLYPFGYGLSYTTFAFEDLAVEPGNDGLAVKVSIRNTGSTAGREIVQIYASKVDSAVSRAPRELVVVPCEVVNAG</sequence>
<dbReference type="InterPro" id="IPR017853">
    <property type="entry name" value="GH"/>
</dbReference>
<dbReference type="Gene3D" id="2.60.40.10">
    <property type="entry name" value="Immunoglobulins"/>
    <property type="match status" value="1"/>
</dbReference>
<dbReference type="InterPro" id="IPR050288">
    <property type="entry name" value="Cellulose_deg_GH3"/>
</dbReference>
<dbReference type="OrthoDB" id="3187421at2"/>
<evidence type="ECO:0000313" key="6">
    <source>
        <dbReference type="Proteomes" id="UP000198891"/>
    </source>
</evidence>
<proteinExistence type="inferred from homology"/>
<dbReference type="Pfam" id="PF00933">
    <property type="entry name" value="Glyco_hydro_3"/>
    <property type="match status" value="1"/>
</dbReference>
<organism evidence="5 6">
    <name type="scientific">Herbiconiux ginsengi</name>
    <dbReference type="NCBI Taxonomy" id="381665"/>
    <lineage>
        <taxon>Bacteria</taxon>
        <taxon>Bacillati</taxon>
        <taxon>Actinomycetota</taxon>
        <taxon>Actinomycetes</taxon>
        <taxon>Micrococcales</taxon>
        <taxon>Microbacteriaceae</taxon>
        <taxon>Herbiconiux</taxon>
    </lineage>
</organism>
<dbReference type="PANTHER" id="PTHR42715:SF10">
    <property type="entry name" value="BETA-GLUCOSIDASE"/>
    <property type="match status" value="1"/>
</dbReference>
<dbReference type="SUPFAM" id="SSF51445">
    <property type="entry name" value="(Trans)glycosidases"/>
    <property type="match status" value="1"/>
</dbReference>
<dbReference type="GO" id="GO:0005975">
    <property type="term" value="P:carbohydrate metabolic process"/>
    <property type="evidence" value="ECO:0007669"/>
    <property type="project" value="InterPro"/>
</dbReference>
<reference evidence="5 6" key="1">
    <citation type="submission" date="2016-10" db="EMBL/GenBank/DDBJ databases">
        <authorList>
            <person name="de Groot N.N."/>
        </authorList>
    </citation>
    <scope>NUCLEOTIDE SEQUENCE [LARGE SCALE GENOMIC DNA]</scope>
    <source>
        <strain evidence="5 6">CGMCC 4.3491</strain>
    </source>
</reference>
<dbReference type="Proteomes" id="UP000198891">
    <property type="component" value="Unassembled WGS sequence"/>
</dbReference>
<dbReference type="EMBL" id="FNPZ01000005">
    <property type="protein sequence ID" value="SDZ47982.1"/>
    <property type="molecule type" value="Genomic_DNA"/>
</dbReference>
<feature type="domain" description="Glycoside hydrolase family 3 N-terminal" evidence="3">
    <location>
        <begin position="69"/>
        <end position="287"/>
    </location>
</feature>
<accession>A0A1H3TCI9</accession>
<keyword evidence="6" id="KW-1185">Reference proteome</keyword>
<name>A0A1H3TCI9_9MICO</name>
<evidence type="ECO:0000259" key="3">
    <source>
        <dbReference type="Pfam" id="PF00933"/>
    </source>
</evidence>